<keyword evidence="3" id="KW-1185">Reference proteome</keyword>
<evidence type="ECO:0000313" key="3">
    <source>
        <dbReference type="Proteomes" id="UP000700596"/>
    </source>
</evidence>
<feature type="signal peptide" evidence="1">
    <location>
        <begin position="1"/>
        <end position="20"/>
    </location>
</feature>
<evidence type="ECO:0000256" key="1">
    <source>
        <dbReference type="SAM" id="SignalP"/>
    </source>
</evidence>
<dbReference type="Proteomes" id="UP000700596">
    <property type="component" value="Unassembled WGS sequence"/>
</dbReference>
<reference evidence="2" key="1">
    <citation type="journal article" date="2021" name="Nat. Commun.">
        <title>Genetic determinants of endophytism in the Arabidopsis root mycobiome.</title>
        <authorList>
            <person name="Mesny F."/>
            <person name="Miyauchi S."/>
            <person name="Thiergart T."/>
            <person name="Pickel B."/>
            <person name="Atanasova L."/>
            <person name="Karlsson M."/>
            <person name="Huettel B."/>
            <person name="Barry K.W."/>
            <person name="Haridas S."/>
            <person name="Chen C."/>
            <person name="Bauer D."/>
            <person name="Andreopoulos W."/>
            <person name="Pangilinan J."/>
            <person name="LaButti K."/>
            <person name="Riley R."/>
            <person name="Lipzen A."/>
            <person name="Clum A."/>
            <person name="Drula E."/>
            <person name="Henrissat B."/>
            <person name="Kohler A."/>
            <person name="Grigoriev I.V."/>
            <person name="Martin F.M."/>
            <person name="Hacquard S."/>
        </authorList>
    </citation>
    <scope>NUCLEOTIDE SEQUENCE</scope>
    <source>
        <strain evidence="2">MPI-CAGE-CH-0243</strain>
    </source>
</reference>
<proteinExistence type="predicted"/>
<evidence type="ECO:0008006" key="4">
    <source>
        <dbReference type="Google" id="ProtNLM"/>
    </source>
</evidence>
<evidence type="ECO:0000313" key="2">
    <source>
        <dbReference type="EMBL" id="KAH7116822.1"/>
    </source>
</evidence>
<accession>A0A9P9IEF3</accession>
<protein>
    <recommendedName>
        <fullName evidence="4">Cell death in tomato 1</fullName>
    </recommendedName>
</protein>
<sequence>MHFSRIIATTILAYTASTTAAPLEERQTSQSWQITSFSAFTPSLRPGQYPWATIQVTIEDPNTINVGTDAQGNPVNIGPSTGANCRALYYAPDQGSVLGPKWPCDNDGKGEGWWYFEVVPPTTGSLGARAFNLKFTHVAEKIALGNAFKKTFQGTANLDTGVNVQQVCGGSGVCSWGLKAENNPFAVQQTEI</sequence>
<feature type="chain" id="PRO_5040223789" description="Cell death in tomato 1" evidence="1">
    <location>
        <begin position="21"/>
        <end position="192"/>
    </location>
</feature>
<keyword evidence="1" id="KW-0732">Signal</keyword>
<comment type="caution">
    <text evidence="2">The sequence shown here is derived from an EMBL/GenBank/DDBJ whole genome shotgun (WGS) entry which is preliminary data.</text>
</comment>
<dbReference type="AlphaFoldDB" id="A0A9P9IEF3"/>
<name>A0A9P9IEF3_9PLEO</name>
<organism evidence="2 3">
    <name type="scientific">Dendryphion nanum</name>
    <dbReference type="NCBI Taxonomy" id="256645"/>
    <lineage>
        <taxon>Eukaryota</taxon>
        <taxon>Fungi</taxon>
        <taxon>Dikarya</taxon>
        <taxon>Ascomycota</taxon>
        <taxon>Pezizomycotina</taxon>
        <taxon>Dothideomycetes</taxon>
        <taxon>Pleosporomycetidae</taxon>
        <taxon>Pleosporales</taxon>
        <taxon>Torulaceae</taxon>
        <taxon>Dendryphion</taxon>
    </lineage>
</organism>
<dbReference type="EMBL" id="JAGMWT010000014">
    <property type="protein sequence ID" value="KAH7116822.1"/>
    <property type="molecule type" value="Genomic_DNA"/>
</dbReference>
<dbReference type="OrthoDB" id="5226619at2759"/>
<gene>
    <name evidence="2" type="ORF">B0J11DRAFT_537643</name>
</gene>